<gene>
    <name evidence="2" type="ORF">B0J11DRAFT_417782</name>
</gene>
<evidence type="ECO:0000256" key="1">
    <source>
        <dbReference type="SAM" id="MobiDB-lite"/>
    </source>
</evidence>
<dbReference type="EMBL" id="JAGMWT010000013">
    <property type="protein sequence ID" value="KAH7117922.1"/>
    <property type="molecule type" value="Genomic_DNA"/>
</dbReference>
<accession>A0A9P9DF96</accession>
<feature type="non-terminal residue" evidence="2">
    <location>
        <position position="164"/>
    </location>
</feature>
<evidence type="ECO:0000313" key="2">
    <source>
        <dbReference type="EMBL" id="KAH7117922.1"/>
    </source>
</evidence>
<organism evidence="2 3">
    <name type="scientific">Dendryphion nanum</name>
    <dbReference type="NCBI Taxonomy" id="256645"/>
    <lineage>
        <taxon>Eukaryota</taxon>
        <taxon>Fungi</taxon>
        <taxon>Dikarya</taxon>
        <taxon>Ascomycota</taxon>
        <taxon>Pezizomycotina</taxon>
        <taxon>Dothideomycetes</taxon>
        <taxon>Pleosporomycetidae</taxon>
        <taxon>Pleosporales</taxon>
        <taxon>Torulaceae</taxon>
        <taxon>Dendryphion</taxon>
    </lineage>
</organism>
<feature type="region of interest" description="Disordered" evidence="1">
    <location>
        <begin position="83"/>
        <end position="119"/>
    </location>
</feature>
<sequence length="164" mass="18411">MCHILSVDHTPCKHTVAIYQHCIDAPKSRSQGQAACSNIKQHSRAILTRKPCAGCGGPRFFARRGAIAERGLGTTTLADLITEKENEKADLSDANDSGYHSERAEDAEEDDDFPLSPKTSALNVKSWRRRLRKRDLESRERYLSSSKGRKPSWMPNLKQELSDE</sequence>
<feature type="region of interest" description="Disordered" evidence="1">
    <location>
        <begin position="138"/>
        <end position="164"/>
    </location>
</feature>
<evidence type="ECO:0000313" key="3">
    <source>
        <dbReference type="Proteomes" id="UP000700596"/>
    </source>
</evidence>
<protein>
    <submittedName>
        <fullName evidence="2">Uncharacterized protein</fullName>
    </submittedName>
</protein>
<comment type="caution">
    <text evidence="2">The sequence shown here is derived from an EMBL/GenBank/DDBJ whole genome shotgun (WGS) entry which is preliminary data.</text>
</comment>
<dbReference type="Proteomes" id="UP000700596">
    <property type="component" value="Unassembled WGS sequence"/>
</dbReference>
<proteinExistence type="predicted"/>
<dbReference type="OrthoDB" id="3795884at2759"/>
<name>A0A9P9DF96_9PLEO</name>
<reference evidence="2" key="1">
    <citation type="journal article" date="2021" name="Nat. Commun.">
        <title>Genetic determinants of endophytism in the Arabidopsis root mycobiome.</title>
        <authorList>
            <person name="Mesny F."/>
            <person name="Miyauchi S."/>
            <person name="Thiergart T."/>
            <person name="Pickel B."/>
            <person name="Atanasova L."/>
            <person name="Karlsson M."/>
            <person name="Huettel B."/>
            <person name="Barry K.W."/>
            <person name="Haridas S."/>
            <person name="Chen C."/>
            <person name="Bauer D."/>
            <person name="Andreopoulos W."/>
            <person name="Pangilinan J."/>
            <person name="LaButti K."/>
            <person name="Riley R."/>
            <person name="Lipzen A."/>
            <person name="Clum A."/>
            <person name="Drula E."/>
            <person name="Henrissat B."/>
            <person name="Kohler A."/>
            <person name="Grigoriev I.V."/>
            <person name="Martin F.M."/>
            <person name="Hacquard S."/>
        </authorList>
    </citation>
    <scope>NUCLEOTIDE SEQUENCE</scope>
    <source>
        <strain evidence="2">MPI-CAGE-CH-0243</strain>
    </source>
</reference>
<dbReference type="AlphaFoldDB" id="A0A9P9DF96"/>
<keyword evidence="3" id="KW-1185">Reference proteome</keyword>